<evidence type="ECO:0000313" key="2">
    <source>
        <dbReference type="EMBL" id="MBH8577445.1"/>
    </source>
</evidence>
<proteinExistence type="predicted"/>
<keyword evidence="1" id="KW-1133">Transmembrane helix</keyword>
<sequence length="414" mass="46389">MSELHPSQLHQHLQMYTCAKWSFWGSLIISVGLLSLGASKVGSQKLWIVGASVGTLEVGRRQRHTAKLLQVSLGDIDRASRLNFQAWARLRTQPTAQLALTVGAVDANWQPENLITDPVEYIQKKQKHVALIGGTGDGKSTFTQFLSSKIGGRVIVYDSDAKPEDWNWLDQKDVIGRKGNFKAIDEAMGKDLATLEDLVELRGDGGDKAIAGRDRFMIGEEFPILVEECENAAPWLKKHAKRGRRYKQFILAIAQNDTAENFGLQGDKDTLYSCFVLVRLGQFGRDYARTKLKDPQLEQWLKAGGKKRFLVDDAPCELDLSNWGHNAIADRITDSGADEKTILASTSLNEYEQRLINWGQKHPGKVLKAGDVTRKIRFFEGMPPDDIRIIFQALADRGVGQVEEEGDRLGWRWS</sequence>
<reference evidence="2 3" key="1">
    <citation type="journal article" date="2021" name="Int. J. Syst. Evol. Microbiol.">
        <title>Amazonocrinis nigriterrae gen. nov., sp. nov., Atlanticothrix silvestris gen. nov., sp. nov. and Dendronalium phyllosphericum gen. nov., sp. nov., nostocacean cyanobacteria from Brazilian environments.</title>
        <authorList>
            <person name="Alvarenga D.O."/>
            <person name="Andreote A.P.D."/>
            <person name="Branco L.H.Z."/>
            <person name="Delbaje E."/>
            <person name="Cruz R.B."/>
            <person name="Varani A.M."/>
            <person name="Fiore M.F."/>
        </authorList>
    </citation>
    <scope>NUCLEOTIDE SEQUENCE [LARGE SCALE GENOMIC DNA]</scope>
    <source>
        <strain evidence="2 3">CENA369</strain>
    </source>
</reference>
<dbReference type="EMBL" id="JAECZA010000285">
    <property type="protein sequence ID" value="MBH8577445.1"/>
    <property type="molecule type" value="Genomic_DNA"/>
</dbReference>
<dbReference type="SUPFAM" id="SSF52540">
    <property type="entry name" value="P-loop containing nucleoside triphosphate hydrolases"/>
    <property type="match status" value="1"/>
</dbReference>
<keyword evidence="3" id="KW-1185">Reference proteome</keyword>
<keyword evidence="1" id="KW-0472">Membrane</keyword>
<organism evidence="2 3">
    <name type="scientific">Dendronalium phyllosphericum CENA369</name>
    <dbReference type="NCBI Taxonomy" id="1725256"/>
    <lineage>
        <taxon>Bacteria</taxon>
        <taxon>Bacillati</taxon>
        <taxon>Cyanobacteriota</taxon>
        <taxon>Cyanophyceae</taxon>
        <taxon>Nostocales</taxon>
        <taxon>Nostocaceae</taxon>
        <taxon>Dendronalium</taxon>
        <taxon>Dendronalium phyllosphericum</taxon>
    </lineage>
</organism>
<feature type="transmembrane region" description="Helical" evidence="1">
    <location>
        <begin position="21"/>
        <end position="38"/>
    </location>
</feature>
<protein>
    <submittedName>
        <fullName evidence="2">Uncharacterized protein</fullName>
    </submittedName>
</protein>
<name>A0A8J7IHU5_9NOST</name>
<dbReference type="Proteomes" id="UP000662314">
    <property type="component" value="Unassembled WGS sequence"/>
</dbReference>
<evidence type="ECO:0000256" key="1">
    <source>
        <dbReference type="SAM" id="Phobius"/>
    </source>
</evidence>
<gene>
    <name evidence="2" type="ORF">I8752_31660</name>
</gene>
<keyword evidence="1" id="KW-0812">Transmembrane</keyword>
<dbReference type="AlphaFoldDB" id="A0A8J7IHU5"/>
<accession>A0A8J7IHU5</accession>
<dbReference type="RefSeq" id="WP_214436138.1">
    <property type="nucleotide sequence ID" value="NZ_CAWPUQ010000221.1"/>
</dbReference>
<evidence type="ECO:0000313" key="3">
    <source>
        <dbReference type="Proteomes" id="UP000662314"/>
    </source>
</evidence>
<comment type="caution">
    <text evidence="2">The sequence shown here is derived from an EMBL/GenBank/DDBJ whole genome shotgun (WGS) entry which is preliminary data.</text>
</comment>
<dbReference type="InterPro" id="IPR027417">
    <property type="entry name" value="P-loop_NTPase"/>
</dbReference>